<name>A0ABV8SZE5_9GAMM</name>
<evidence type="ECO:0000256" key="2">
    <source>
        <dbReference type="SAM" id="Phobius"/>
    </source>
</evidence>
<dbReference type="RefSeq" id="WP_380602981.1">
    <property type="nucleotide sequence ID" value="NZ_JBHSDU010000015.1"/>
</dbReference>
<proteinExistence type="predicted"/>
<feature type="transmembrane region" description="Helical" evidence="2">
    <location>
        <begin position="15"/>
        <end position="36"/>
    </location>
</feature>
<keyword evidence="2" id="KW-0812">Transmembrane</keyword>
<dbReference type="InterPro" id="IPR021804">
    <property type="entry name" value="DUF3375"/>
</dbReference>
<keyword evidence="2" id="KW-1133">Transmembrane helix</keyword>
<evidence type="ECO:0000256" key="1">
    <source>
        <dbReference type="SAM" id="Coils"/>
    </source>
</evidence>
<dbReference type="Pfam" id="PF11855">
    <property type="entry name" value="DUF3375"/>
    <property type="match status" value="1"/>
</dbReference>
<organism evidence="3 4">
    <name type="scientific">Steroidobacter flavus</name>
    <dbReference type="NCBI Taxonomy" id="1842136"/>
    <lineage>
        <taxon>Bacteria</taxon>
        <taxon>Pseudomonadati</taxon>
        <taxon>Pseudomonadota</taxon>
        <taxon>Gammaproteobacteria</taxon>
        <taxon>Steroidobacterales</taxon>
        <taxon>Steroidobacteraceae</taxon>
        <taxon>Steroidobacter</taxon>
    </lineage>
</organism>
<feature type="coiled-coil region" evidence="1">
    <location>
        <begin position="149"/>
        <end position="203"/>
    </location>
</feature>
<reference evidence="4" key="1">
    <citation type="journal article" date="2019" name="Int. J. Syst. Evol. Microbiol.">
        <title>The Global Catalogue of Microorganisms (GCM) 10K type strain sequencing project: providing services to taxonomists for standard genome sequencing and annotation.</title>
        <authorList>
            <consortium name="The Broad Institute Genomics Platform"/>
            <consortium name="The Broad Institute Genome Sequencing Center for Infectious Disease"/>
            <person name="Wu L."/>
            <person name="Ma J."/>
        </authorList>
    </citation>
    <scope>NUCLEOTIDE SEQUENCE [LARGE SCALE GENOMIC DNA]</scope>
    <source>
        <strain evidence="4">CGMCC 1.10759</strain>
    </source>
</reference>
<accession>A0ABV8SZE5</accession>
<evidence type="ECO:0000313" key="4">
    <source>
        <dbReference type="Proteomes" id="UP001595904"/>
    </source>
</evidence>
<comment type="caution">
    <text evidence="3">The sequence shown here is derived from an EMBL/GenBank/DDBJ whole genome shotgun (WGS) entry which is preliminary data.</text>
</comment>
<evidence type="ECO:0000313" key="3">
    <source>
        <dbReference type="EMBL" id="MFC4313021.1"/>
    </source>
</evidence>
<keyword evidence="2" id="KW-0472">Membrane</keyword>
<keyword evidence="4" id="KW-1185">Reference proteome</keyword>
<sequence>MDHDTLDRMRQSHPAWRVLVADNAPLILGFFIISFIRPNRRAISAPEITAQLSSYLDHLREVYPERYPRSAREYLEEWAAPNRAYVRKYYPKSGAEAEFDLTPATERAIEWLQTLSPQPFIGTESRLLTLFQLLRELAVGAEPDPAARVRDLEKRRDEIEQEIEHVRQGRTGPLDPTQIKERHAQLAETARRLLADFRQIEENFRVLDAQMRERIAVSTQPKGALLDDIFGEADHIQRSDQGKSFTAFWEFLMSPVRQDELRQWLRAVQGLSTLQKEAREDDFVHNIPSLLLDAGEKVHGTVAQLVDQLRRFVDDQVHLENRRILDLIHEIETHAIALKAAPPLAPDVAHMEGFAPEWNLSLCRSLFRPPRNPVLDLEAIETGVAELDFGALFRQTTVDEGVLRSQIATLLESRSQVTLAEVARAYPPQQGIAEIVTYLRIAAQEGAAVDETVEDTLIVSSGASRGGGDERRELKQVSLRRVIFIRERHG</sequence>
<gene>
    <name evidence="3" type="ORF">ACFPN2_28315</name>
</gene>
<protein>
    <submittedName>
        <fullName evidence="3">DUF3375 domain-containing protein</fullName>
    </submittedName>
</protein>
<keyword evidence="1" id="KW-0175">Coiled coil</keyword>
<dbReference type="Proteomes" id="UP001595904">
    <property type="component" value="Unassembled WGS sequence"/>
</dbReference>
<dbReference type="EMBL" id="JBHSDU010000015">
    <property type="protein sequence ID" value="MFC4313021.1"/>
    <property type="molecule type" value="Genomic_DNA"/>
</dbReference>